<keyword evidence="1" id="KW-0812">Transmembrane</keyword>
<dbReference type="RefSeq" id="WP_063176538.1">
    <property type="nucleotide sequence ID" value="NZ_FNYS01000012.1"/>
</dbReference>
<dbReference type="EMBL" id="FNYS01000012">
    <property type="protein sequence ID" value="SEJ10698.1"/>
    <property type="molecule type" value="Genomic_DNA"/>
</dbReference>
<sequence>MERALKIAVALFLILSAFTSSPDFDLLVGFIVIVALGILAYNSHLNKKVIEMTMYLVIIGMFQPFYELPIEPKAWLVLDIVIAVGLIISAFVSRTKVVESNVS</sequence>
<keyword evidence="1" id="KW-1133">Transmembrane helix</keyword>
<dbReference type="GeneID" id="82257691"/>
<evidence type="ECO:0000256" key="1">
    <source>
        <dbReference type="SAM" id="Phobius"/>
    </source>
</evidence>
<feature type="transmembrane region" description="Helical" evidence="1">
    <location>
        <begin position="72"/>
        <end position="92"/>
    </location>
</feature>
<accession>A0A1H6W181</accession>
<feature type="transmembrane region" description="Helical" evidence="1">
    <location>
        <begin position="49"/>
        <end position="66"/>
    </location>
</feature>
<evidence type="ECO:0000313" key="2">
    <source>
        <dbReference type="EMBL" id="SEJ10698.1"/>
    </source>
</evidence>
<dbReference type="AlphaFoldDB" id="A0A1H6W181"/>
<dbReference type="Pfam" id="PF20619">
    <property type="entry name" value="DUF6804"/>
    <property type="match status" value="1"/>
</dbReference>
<evidence type="ECO:0000313" key="3">
    <source>
        <dbReference type="Proteomes" id="UP000183077"/>
    </source>
</evidence>
<feature type="transmembrane region" description="Helical" evidence="1">
    <location>
        <begin position="26"/>
        <end position="42"/>
    </location>
</feature>
<proteinExistence type="predicted"/>
<organism evidence="2 3">
    <name type="scientific">Myroides marinus</name>
    <dbReference type="NCBI Taxonomy" id="703342"/>
    <lineage>
        <taxon>Bacteria</taxon>
        <taxon>Pseudomonadati</taxon>
        <taxon>Bacteroidota</taxon>
        <taxon>Flavobacteriia</taxon>
        <taxon>Flavobacteriales</taxon>
        <taxon>Flavobacteriaceae</taxon>
        <taxon>Myroides</taxon>
    </lineage>
</organism>
<dbReference type="InterPro" id="IPR046548">
    <property type="entry name" value="DUF6804"/>
</dbReference>
<name>A0A1H6W181_9FLAO</name>
<gene>
    <name evidence="2" type="ORF">SAMN04488018_11242</name>
</gene>
<dbReference type="Proteomes" id="UP000183077">
    <property type="component" value="Unassembled WGS sequence"/>
</dbReference>
<reference evidence="2 3" key="1">
    <citation type="submission" date="2016-10" db="EMBL/GenBank/DDBJ databases">
        <authorList>
            <person name="de Groot N.N."/>
        </authorList>
    </citation>
    <scope>NUCLEOTIDE SEQUENCE [LARGE SCALE GENOMIC DNA]</scope>
    <source>
        <strain evidence="2 3">DSM 23048</strain>
    </source>
</reference>
<protein>
    <recommendedName>
        <fullName evidence="4">SPW repeat-containing protein</fullName>
    </recommendedName>
</protein>
<keyword evidence="1" id="KW-0472">Membrane</keyword>
<evidence type="ECO:0008006" key="4">
    <source>
        <dbReference type="Google" id="ProtNLM"/>
    </source>
</evidence>